<proteinExistence type="predicted"/>
<organism evidence="1">
    <name type="scientific">Billgrantia gudaonensis</name>
    <dbReference type="NCBI Taxonomy" id="376427"/>
    <lineage>
        <taxon>Bacteria</taxon>
        <taxon>Pseudomonadati</taxon>
        <taxon>Pseudomonadota</taxon>
        <taxon>Gammaproteobacteria</taxon>
        <taxon>Oceanospirillales</taxon>
        <taxon>Halomonadaceae</taxon>
        <taxon>Billgrantia</taxon>
    </lineage>
</organism>
<comment type="caution">
    <text evidence="1">The sequence shown here is derived from an EMBL/GenBank/DDBJ whole genome shotgun (WGS) entry which is preliminary data.</text>
</comment>
<reference evidence="1" key="1">
    <citation type="submission" date="2018-12" db="EMBL/GenBank/DDBJ databases">
        <authorList>
            <person name="Jadhav K."/>
            <person name="Kushwaha B."/>
            <person name="Jadhav I."/>
        </authorList>
    </citation>
    <scope>NUCLEOTIDE SEQUENCE [LARGE SCALE GENOMIC DNA]</scope>
    <source>
        <strain evidence="1">SBS 10</strain>
    </source>
</reference>
<sequence length="142" mass="15604">MGGASRERGHRRLRSRYLMAFSLVAISVPSLGDSGQHPAPPARAQQRVQTMVARDKPLASTLQAICRMVEAQSPGALSSIISATAKGSVWMRSTASACPVPFSRQCRGCLSPPMRVPAVRGLSTRFRDLRRHRQRRPLARFP</sequence>
<evidence type="ECO:0000313" key="1">
    <source>
        <dbReference type="EMBL" id="RUA22479.1"/>
    </source>
</evidence>
<dbReference type="AlphaFoldDB" id="A0A432JJ04"/>
<protein>
    <submittedName>
        <fullName evidence="1">Uncharacterized protein</fullName>
    </submittedName>
</protein>
<dbReference type="EMBL" id="RXHI01000015">
    <property type="protein sequence ID" value="RUA22479.1"/>
    <property type="molecule type" value="Genomic_DNA"/>
</dbReference>
<accession>A0A432JJ04</accession>
<gene>
    <name evidence="1" type="ORF">DSL92_05260</name>
</gene>
<name>A0A432JJ04_9GAMM</name>